<gene>
    <name evidence="1" type="ORF">KM92DES2_11518</name>
</gene>
<evidence type="ECO:0000313" key="1">
    <source>
        <dbReference type="EMBL" id="SBW01544.1"/>
    </source>
</evidence>
<protein>
    <recommendedName>
        <fullName evidence="2">C_GCAxxG_C_C family protein</fullName>
    </recommendedName>
</protein>
<dbReference type="EMBL" id="FLUP01000001">
    <property type="protein sequence ID" value="SBW01544.1"/>
    <property type="molecule type" value="Genomic_DNA"/>
</dbReference>
<dbReference type="AlphaFoldDB" id="A0A212JPZ1"/>
<reference evidence="1" key="1">
    <citation type="submission" date="2016-04" db="EMBL/GenBank/DDBJ databases">
        <authorList>
            <person name="Evans L.H."/>
            <person name="Alamgir A."/>
            <person name="Owens N."/>
            <person name="Weber N.D."/>
            <person name="Virtaneva K."/>
            <person name="Barbian K."/>
            <person name="Babar A."/>
            <person name="Rosenke K."/>
        </authorList>
    </citation>
    <scope>NUCLEOTIDE SEQUENCE</scope>
    <source>
        <strain evidence="1">92-2</strain>
    </source>
</reference>
<dbReference type="InterPro" id="IPR010181">
    <property type="entry name" value="CGCAxxGCC_motif"/>
</dbReference>
<accession>A0A212JPZ1</accession>
<evidence type="ECO:0008006" key="2">
    <source>
        <dbReference type="Google" id="ProtNLM"/>
    </source>
</evidence>
<organism evidence="1">
    <name type="scientific">uncultured Desulfovibrio sp</name>
    <dbReference type="NCBI Taxonomy" id="167968"/>
    <lineage>
        <taxon>Bacteria</taxon>
        <taxon>Pseudomonadati</taxon>
        <taxon>Thermodesulfobacteriota</taxon>
        <taxon>Desulfovibrionia</taxon>
        <taxon>Desulfovibrionales</taxon>
        <taxon>Desulfovibrionaceae</taxon>
        <taxon>Desulfovibrio</taxon>
        <taxon>environmental samples</taxon>
    </lineage>
</organism>
<proteinExistence type="predicted"/>
<sequence>MENTAAPERKIMSTHDRVAALVRHYYWDRDLNCARTTLRCLETVLKEPLHPQIYTATVGCHGAGGTGGQCGLVEGGLLLIGLRGAELGKEESEIVDLCARFATQFTERFGSLSCKDLRPGGIHPNDPPHLCESVSVDAICFLHDFLDEMAQSAEPNRRKPGFEDDTAE</sequence>
<dbReference type="Pfam" id="PF09719">
    <property type="entry name" value="C_GCAxxG_C_C"/>
    <property type="match status" value="1"/>
</dbReference>
<name>A0A212JPZ1_9BACT</name>